<dbReference type="KEGG" id="sedi:EBB79_00120"/>
<feature type="domain" description="Cytochrome c" evidence="8">
    <location>
        <begin position="21"/>
        <end position="135"/>
    </location>
</feature>
<keyword evidence="1" id="KW-0813">Transport</keyword>
<dbReference type="AlphaFoldDB" id="A0A3T0MXH4"/>
<feature type="signal peptide" evidence="7">
    <location>
        <begin position="1"/>
        <end position="19"/>
    </location>
</feature>
<proteinExistence type="predicted"/>
<evidence type="ECO:0000256" key="5">
    <source>
        <dbReference type="ARBA" id="ARBA00023004"/>
    </source>
</evidence>
<evidence type="ECO:0000259" key="8">
    <source>
        <dbReference type="PROSITE" id="PS51007"/>
    </source>
</evidence>
<gene>
    <name evidence="9" type="ORF">EBB79_00120</name>
</gene>
<organism evidence="9 10">
    <name type="scientific">Parasedimentitalea marina</name>
    <dbReference type="NCBI Taxonomy" id="2483033"/>
    <lineage>
        <taxon>Bacteria</taxon>
        <taxon>Pseudomonadati</taxon>
        <taxon>Pseudomonadota</taxon>
        <taxon>Alphaproteobacteria</taxon>
        <taxon>Rhodobacterales</taxon>
        <taxon>Paracoccaceae</taxon>
        <taxon>Parasedimentitalea</taxon>
    </lineage>
</organism>
<keyword evidence="5 6" id="KW-0408">Iron</keyword>
<keyword evidence="4" id="KW-0249">Electron transport</keyword>
<dbReference type="PROSITE" id="PS51007">
    <property type="entry name" value="CYTC"/>
    <property type="match status" value="1"/>
</dbReference>
<dbReference type="InterPro" id="IPR009056">
    <property type="entry name" value="Cyt_c-like_dom"/>
</dbReference>
<evidence type="ECO:0000256" key="7">
    <source>
        <dbReference type="SAM" id="SignalP"/>
    </source>
</evidence>
<dbReference type="SUPFAM" id="SSF46626">
    <property type="entry name" value="Cytochrome c"/>
    <property type="match status" value="1"/>
</dbReference>
<sequence>MKLFAAAAFVSLLAAPAFAEGDIAKGLKSFNKCKACHSVVSDDGEVFVKGGKTGPNLWGLPGRVAGTTEGFKYSKDMVAAGEGGLVWDEEQFVGFVTNPKEFLRTETGNAKAKSKMSFKLKKGGEDIFAFLASVSPAPAAEPAEEAAEEPASN</sequence>
<dbReference type="InterPro" id="IPR036909">
    <property type="entry name" value="Cyt_c-like_dom_sf"/>
</dbReference>
<dbReference type="PANTHER" id="PTHR11961">
    <property type="entry name" value="CYTOCHROME C"/>
    <property type="match status" value="1"/>
</dbReference>
<keyword evidence="10" id="KW-1185">Reference proteome</keyword>
<dbReference type="InterPro" id="IPR002327">
    <property type="entry name" value="Cyt_c_1A/1B"/>
</dbReference>
<evidence type="ECO:0000256" key="3">
    <source>
        <dbReference type="ARBA" id="ARBA00022723"/>
    </source>
</evidence>
<dbReference type="RefSeq" id="WP_127746889.1">
    <property type="nucleotide sequence ID" value="NZ_CP033219.1"/>
</dbReference>
<accession>A0A3T0MXH4</accession>
<keyword evidence="2 6" id="KW-0349">Heme</keyword>
<evidence type="ECO:0000313" key="9">
    <source>
        <dbReference type="EMBL" id="AZV76451.1"/>
    </source>
</evidence>
<dbReference type="GO" id="GO:0009055">
    <property type="term" value="F:electron transfer activity"/>
    <property type="evidence" value="ECO:0007669"/>
    <property type="project" value="InterPro"/>
</dbReference>
<dbReference type="Gene3D" id="1.10.760.10">
    <property type="entry name" value="Cytochrome c-like domain"/>
    <property type="match status" value="1"/>
</dbReference>
<protein>
    <submittedName>
        <fullName evidence="9">Cytochrome C</fullName>
    </submittedName>
</protein>
<feature type="chain" id="PRO_5019165796" evidence="7">
    <location>
        <begin position="20"/>
        <end position="153"/>
    </location>
</feature>
<dbReference type="GO" id="GO:0046872">
    <property type="term" value="F:metal ion binding"/>
    <property type="evidence" value="ECO:0007669"/>
    <property type="project" value="UniProtKB-KW"/>
</dbReference>
<keyword evidence="7" id="KW-0732">Signal</keyword>
<evidence type="ECO:0000313" key="10">
    <source>
        <dbReference type="Proteomes" id="UP000283063"/>
    </source>
</evidence>
<dbReference type="EMBL" id="CP033219">
    <property type="protein sequence ID" value="AZV76451.1"/>
    <property type="molecule type" value="Genomic_DNA"/>
</dbReference>
<evidence type="ECO:0000256" key="4">
    <source>
        <dbReference type="ARBA" id="ARBA00022982"/>
    </source>
</evidence>
<reference evidence="9 10" key="1">
    <citation type="submission" date="2018-10" db="EMBL/GenBank/DDBJ databases">
        <title>Parasedimentitalea marina sp. nov., a psychrophilic bacterium isolated from deep seawater of the New Britain Trench.</title>
        <authorList>
            <person name="Cao J."/>
        </authorList>
    </citation>
    <scope>NUCLEOTIDE SEQUENCE [LARGE SCALE GENOMIC DNA]</scope>
    <source>
        <strain evidence="9 10">W43</strain>
    </source>
</reference>
<evidence type="ECO:0000256" key="6">
    <source>
        <dbReference type="PROSITE-ProRule" id="PRU00433"/>
    </source>
</evidence>
<dbReference type="GO" id="GO:0020037">
    <property type="term" value="F:heme binding"/>
    <property type="evidence" value="ECO:0007669"/>
    <property type="project" value="InterPro"/>
</dbReference>
<evidence type="ECO:0000256" key="2">
    <source>
        <dbReference type="ARBA" id="ARBA00022617"/>
    </source>
</evidence>
<keyword evidence="3 6" id="KW-0479">Metal-binding</keyword>
<name>A0A3T0MXH4_9RHOB</name>
<evidence type="ECO:0000256" key="1">
    <source>
        <dbReference type="ARBA" id="ARBA00022448"/>
    </source>
</evidence>
<dbReference type="Proteomes" id="UP000283063">
    <property type="component" value="Chromosome"/>
</dbReference>
<dbReference type="OrthoDB" id="9805828at2"/>